<dbReference type="PRINTS" id="PR00081">
    <property type="entry name" value="GDHRDH"/>
</dbReference>
<dbReference type="SUPFAM" id="SSF51735">
    <property type="entry name" value="NAD(P)-binding Rossmann-fold domains"/>
    <property type="match status" value="1"/>
</dbReference>
<reference evidence="3" key="1">
    <citation type="submission" date="2020-05" db="EMBL/GenBank/DDBJ databases">
        <authorList>
            <person name="Chiriac C."/>
            <person name="Salcher M."/>
            <person name="Ghai R."/>
            <person name="Kavagutti S V."/>
        </authorList>
    </citation>
    <scope>NUCLEOTIDE SEQUENCE</scope>
</reference>
<protein>
    <submittedName>
        <fullName evidence="3">Unannotated protein</fullName>
    </submittedName>
</protein>
<dbReference type="PRINTS" id="PR00080">
    <property type="entry name" value="SDRFAMILY"/>
</dbReference>
<keyword evidence="2" id="KW-0560">Oxidoreductase</keyword>
<sequence length="279" mass="29636">MPLAIVTGANTGLGFETAVALASKGFEVLITSRSTLKGNAAVSRITDANPIAKVSMMELDLASMESINKFVSAYRANYGTWDVLVNNAGAKILSNYAETDFGVEYHYGVNAVGHFALTRDLLKHRAGNSRVVSVASIIARFAPSKLGPAGSKQNYQAGMSYSASKLANLAFALELENLLGSESFSSLAAHPGFARAEPYGPKATRFFESFLAQSAKAGARPIVEAATNKNIPGGSYLGPKYLELWGDSAAAKIPARLTPNELSQNWKILENLSGKKLIV</sequence>
<comment type="similarity">
    <text evidence="1">Belongs to the short-chain dehydrogenases/reductases (SDR) family.</text>
</comment>
<dbReference type="InterPro" id="IPR002347">
    <property type="entry name" value="SDR_fam"/>
</dbReference>
<dbReference type="AlphaFoldDB" id="A0A6J6J4W8"/>
<dbReference type="GO" id="GO:0016491">
    <property type="term" value="F:oxidoreductase activity"/>
    <property type="evidence" value="ECO:0007669"/>
    <property type="project" value="UniProtKB-KW"/>
</dbReference>
<evidence type="ECO:0000313" key="3">
    <source>
        <dbReference type="EMBL" id="CAB4631941.1"/>
    </source>
</evidence>
<dbReference type="PANTHER" id="PTHR24320:SF148">
    <property type="entry name" value="NAD(P)-BINDING ROSSMANN-FOLD SUPERFAMILY PROTEIN"/>
    <property type="match status" value="1"/>
</dbReference>
<accession>A0A6J6J4W8</accession>
<dbReference type="InterPro" id="IPR036291">
    <property type="entry name" value="NAD(P)-bd_dom_sf"/>
</dbReference>
<name>A0A6J6J4W8_9ZZZZ</name>
<dbReference type="EMBL" id="CAEZVU010000031">
    <property type="protein sequence ID" value="CAB4631941.1"/>
    <property type="molecule type" value="Genomic_DNA"/>
</dbReference>
<evidence type="ECO:0000256" key="2">
    <source>
        <dbReference type="ARBA" id="ARBA00023002"/>
    </source>
</evidence>
<dbReference type="PANTHER" id="PTHR24320">
    <property type="entry name" value="RETINOL DEHYDROGENASE"/>
    <property type="match status" value="1"/>
</dbReference>
<dbReference type="Pfam" id="PF00106">
    <property type="entry name" value="adh_short"/>
    <property type="match status" value="1"/>
</dbReference>
<evidence type="ECO:0000256" key="1">
    <source>
        <dbReference type="ARBA" id="ARBA00006484"/>
    </source>
</evidence>
<organism evidence="3">
    <name type="scientific">freshwater metagenome</name>
    <dbReference type="NCBI Taxonomy" id="449393"/>
    <lineage>
        <taxon>unclassified sequences</taxon>
        <taxon>metagenomes</taxon>
        <taxon>ecological metagenomes</taxon>
    </lineage>
</organism>
<gene>
    <name evidence="3" type="ORF">UFOPK2132_00291</name>
</gene>
<dbReference type="Gene3D" id="3.40.50.720">
    <property type="entry name" value="NAD(P)-binding Rossmann-like Domain"/>
    <property type="match status" value="1"/>
</dbReference>
<proteinExistence type="inferred from homology"/>